<dbReference type="GO" id="GO:0005886">
    <property type="term" value="C:plasma membrane"/>
    <property type="evidence" value="ECO:0007669"/>
    <property type="project" value="UniProtKB-SubCell"/>
</dbReference>
<accession>A0AAV7UPQ9</accession>
<evidence type="ECO:0000313" key="10">
    <source>
        <dbReference type="EMBL" id="KAJ1190245.1"/>
    </source>
</evidence>
<keyword evidence="8" id="KW-0325">Glycoprotein</keyword>
<evidence type="ECO:0000256" key="8">
    <source>
        <dbReference type="ARBA" id="ARBA00023180"/>
    </source>
</evidence>
<gene>
    <name evidence="10" type="ORF">NDU88_006983</name>
</gene>
<keyword evidence="11" id="KW-1185">Reference proteome</keyword>
<feature type="non-terminal residue" evidence="10">
    <location>
        <position position="200"/>
    </location>
</feature>
<dbReference type="Proteomes" id="UP001066276">
    <property type="component" value="Chromosome 3_1"/>
</dbReference>
<keyword evidence="7" id="KW-1015">Disulfide bond</keyword>
<organism evidence="10 11">
    <name type="scientific">Pleurodeles waltl</name>
    <name type="common">Iberian ribbed newt</name>
    <dbReference type="NCBI Taxonomy" id="8319"/>
    <lineage>
        <taxon>Eukaryota</taxon>
        <taxon>Metazoa</taxon>
        <taxon>Chordata</taxon>
        <taxon>Craniata</taxon>
        <taxon>Vertebrata</taxon>
        <taxon>Euteleostomi</taxon>
        <taxon>Amphibia</taxon>
        <taxon>Batrachia</taxon>
        <taxon>Caudata</taxon>
        <taxon>Salamandroidea</taxon>
        <taxon>Salamandridae</taxon>
        <taxon>Pleurodelinae</taxon>
        <taxon>Pleurodeles</taxon>
    </lineage>
</organism>
<evidence type="ECO:0000256" key="7">
    <source>
        <dbReference type="ARBA" id="ARBA00023157"/>
    </source>
</evidence>
<evidence type="ECO:0000256" key="2">
    <source>
        <dbReference type="ARBA" id="ARBA00022475"/>
    </source>
</evidence>
<comment type="caution">
    <text evidence="10">The sequence shown here is derived from an EMBL/GenBank/DDBJ whole genome shotgun (WGS) entry which is preliminary data.</text>
</comment>
<evidence type="ECO:0000256" key="6">
    <source>
        <dbReference type="ARBA" id="ARBA00023136"/>
    </source>
</evidence>
<evidence type="ECO:0000256" key="4">
    <source>
        <dbReference type="ARBA" id="ARBA00022729"/>
    </source>
</evidence>
<feature type="non-terminal residue" evidence="10">
    <location>
        <position position="1"/>
    </location>
</feature>
<keyword evidence="4" id="KW-0732">Signal</keyword>
<evidence type="ECO:0000256" key="9">
    <source>
        <dbReference type="SAM" id="Phobius"/>
    </source>
</evidence>
<reference evidence="10" key="1">
    <citation type="journal article" date="2022" name="bioRxiv">
        <title>Sequencing and chromosome-scale assembly of the giantPleurodeles waltlgenome.</title>
        <authorList>
            <person name="Brown T."/>
            <person name="Elewa A."/>
            <person name="Iarovenko S."/>
            <person name="Subramanian E."/>
            <person name="Araus A.J."/>
            <person name="Petzold A."/>
            <person name="Susuki M."/>
            <person name="Suzuki K.-i.T."/>
            <person name="Hayashi T."/>
            <person name="Toyoda A."/>
            <person name="Oliveira C."/>
            <person name="Osipova E."/>
            <person name="Leigh N.D."/>
            <person name="Simon A."/>
            <person name="Yun M.H."/>
        </authorList>
    </citation>
    <scope>NUCLEOTIDE SEQUENCE</scope>
    <source>
        <strain evidence="10">20211129_DDA</strain>
        <tissue evidence="10">Liver</tissue>
    </source>
</reference>
<evidence type="ECO:0000256" key="5">
    <source>
        <dbReference type="ARBA" id="ARBA00022737"/>
    </source>
</evidence>
<feature type="transmembrane region" description="Helical" evidence="9">
    <location>
        <begin position="102"/>
        <end position="127"/>
    </location>
</feature>
<dbReference type="PANTHER" id="PTHR24037">
    <property type="entry name" value="HEART DEVELOPMENT PROTEIN WITH EGF-LIKE DOMAINS 1"/>
    <property type="match status" value="1"/>
</dbReference>
<name>A0AAV7UPQ9_PLEWA</name>
<proteinExistence type="predicted"/>
<dbReference type="PANTHER" id="PTHR24037:SF10">
    <property type="entry name" value="MUCIN-13"/>
    <property type="match status" value="1"/>
</dbReference>
<keyword evidence="6 9" id="KW-0472">Membrane</keyword>
<keyword evidence="3" id="KW-0245">EGF-like domain</keyword>
<keyword evidence="9" id="KW-1133">Transmembrane helix</keyword>
<protein>
    <submittedName>
        <fullName evidence="10">Uncharacterized protein</fullName>
    </submittedName>
</protein>
<sequence length="200" mass="22056">SNPCNSSYCDEATTECESLQNGAFLNCKCKQGFYKQFEESPTCKDCAPDCTEANLKECVQVQQSKGLVPVCQCRADYQLDKDTMKCVQCDFGYSGKDCKDNFLLILVIVGSVLGALLLGLLGGVIGLSVKSKRNNKPSERERLIEHEENPVFGSGTSTNGNLFPKVRAKPTVNMDVATMNPYTSDETFQRSVPTRDYDDD</sequence>
<evidence type="ECO:0000256" key="3">
    <source>
        <dbReference type="ARBA" id="ARBA00022536"/>
    </source>
</evidence>
<dbReference type="AlphaFoldDB" id="A0AAV7UPQ9"/>
<keyword evidence="2" id="KW-1003">Cell membrane</keyword>
<comment type="subcellular location">
    <subcellularLocation>
        <location evidence="1">Cell membrane</location>
    </subcellularLocation>
</comment>
<evidence type="ECO:0000256" key="1">
    <source>
        <dbReference type="ARBA" id="ARBA00004236"/>
    </source>
</evidence>
<evidence type="ECO:0000313" key="11">
    <source>
        <dbReference type="Proteomes" id="UP001066276"/>
    </source>
</evidence>
<dbReference type="EMBL" id="JANPWB010000005">
    <property type="protein sequence ID" value="KAJ1190245.1"/>
    <property type="molecule type" value="Genomic_DNA"/>
</dbReference>
<keyword evidence="9" id="KW-0812">Transmembrane</keyword>
<keyword evidence="5" id="KW-0677">Repeat</keyword>